<evidence type="ECO:0008006" key="4">
    <source>
        <dbReference type="Google" id="ProtNLM"/>
    </source>
</evidence>
<accession>A0A179B493</accession>
<feature type="transmembrane region" description="Helical" evidence="1">
    <location>
        <begin position="116"/>
        <end position="133"/>
    </location>
</feature>
<evidence type="ECO:0000313" key="3">
    <source>
        <dbReference type="Proteomes" id="UP000078368"/>
    </source>
</evidence>
<feature type="transmembrane region" description="Helical" evidence="1">
    <location>
        <begin position="65"/>
        <end position="83"/>
    </location>
</feature>
<keyword evidence="1" id="KW-0812">Transmembrane</keyword>
<dbReference type="Proteomes" id="UP000078368">
    <property type="component" value="Unassembled WGS sequence"/>
</dbReference>
<feature type="transmembrane region" description="Helical" evidence="1">
    <location>
        <begin position="90"/>
        <end position="110"/>
    </location>
</feature>
<dbReference type="EMBL" id="LVZK01000001">
    <property type="protein sequence ID" value="OAP86512.1"/>
    <property type="molecule type" value="Genomic_DNA"/>
</dbReference>
<protein>
    <recommendedName>
        <fullName evidence="4">Glycosyltransferase RgtA/B/C/D-like domain-containing protein</fullName>
    </recommendedName>
</protein>
<organism evidence="2 3">
    <name type="scientific">Peptidiphaga gingivicola</name>
    <dbReference type="NCBI Taxonomy" id="2741497"/>
    <lineage>
        <taxon>Bacteria</taxon>
        <taxon>Bacillati</taxon>
        <taxon>Actinomycetota</taxon>
        <taxon>Actinomycetes</taxon>
        <taxon>Actinomycetales</taxon>
        <taxon>Actinomycetaceae</taxon>
        <taxon>Peptidiphaga</taxon>
    </lineage>
</organism>
<gene>
    <name evidence="2" type="ORF">A4H34_05115</name>
</gene>
<sequence length="376" mass="40064">MEGGIRDVTPPECGSIYKRTPATSWPFKGENYNAFHPPTYFFAAGLGGQTISELTGVDFVTGARLVSAGFVALGVAGLFLAIRAWRVNRLAAFSGALLALTTPAVAASSAIVHNDAITLLAGDAAVWVGARIFARYKLGWGVPAFLAFIVSSFRVVSLGAMLAVAGVVLLACFMPKVFGLLADDRQDLSRIFGATVGAAAVPYLFWNQFQAVRTPPGYIPAIDGLSTIKLKDSALHYVVPTLIDAYGLTDPRTDFYMQPGLKSGATFAWAGILYIFYIVLLIVSVVCMWKAVDRRGLILSTAISPFVTALVVQVREIMTTSGYFDVVSGRYAMSTVALHCALAAVLCNGKRAKWLFVFAVAGCVFMSVGVAMAKVP</sequence>
<dbReference type="OrthoDB" id="3260849at2"/>
<evidence type="ECO:0000313" key="2">
    <source>
        <dbReference type="EMBL" id="OAP86512.1"/>
    </source>
</evidence>
<keyword evidence="3" id="KW-1185">Reference proteome</keyword>
<feature type="transmembrane region" description="Helical" evidence="1">
    <location>
        <begin position="327"/>
        <end position="347"/>
    </location>
</feature>
<feature type="transmembrane region" description="Helical" evidence="1">
    <location>
        <begin position="354"/>
        <end position="373"/>
    </location>
</feature>
<feature type="transmembrane region" description="Helical" evidence="1">
    <location>
        <begin position="138"/>
        <end position="156"/>
    </location>
</feature>
<name>A0A179B493_9ACTO</name>
<keyword evidence="1" id="KW-0472">Membrane</keyword>
<feature type="transmembrane region" description="Helical" evidence="1">
    <location>
        <begin position="267"/>
        <end position="289"/>
    </location>
</feature>
<dbReference type="AlphaFoldDB" id="A0A179B493"/>
<feature type="transmembrane region" description="Helical" evidence="1">
    <location>
        <begin position="162"/>
        <end position="181"/>
    </location>
</feature>
<comment type="caution">
    <text evidence="2">The sequence shown here is derived from an EMBL/GenBank/DDBJ whole genome shotgun (WGS) entry which is preliminary data.</text>
</comment>
<feature type="transmembrane region" description="Helical" evidence="1">
    <location>
        <begin position="188"/>
        <end position="206"/>
    </location>
</feature>
<feature type="transmembrane region" description="Helical" evidence="1">
    <location>
        <begin position="296"/>
        <end position="315"/>
    </location>
</feature>
<evidence type="ECO:0000256" key="1">
    <source>
        <dbReference type="SAM" id="Phobius"/>
    </source>
</evidence>
<reference evidence="2 3" key="1">
    <citation type="submission" date="2016-04" db="EMBL/GenBank/DDBJ databases">
        <title>Peptidophaga gingivicola gen. nov., sp. nov., isolated from human subgingival plaque.</title>
        <authorList>
            <person name="Beall C.J."/>
            <person name="Mokrzan E.M."/>
            <person name="Griffen A.L."/>
            <person name="Leys E.J."/>
        </authorList>
    </citation>
    <scope>NUCLEOTIDE SEQUENCE [LARGE SCALE GENOMIC DNA]</scope>
    <source>
        <strain evidence="2 3">BA112</strain>
    </source>
</reference>
<proteinExistence type="predicted"/>
<keyword evidence="1" id="KW-1133">Transmembrane helix</keyword>